<dbReference type="InterPro" id="IPR010982">
    <property type="entry name" value="Lambda_DNA-bd_dom_sf"/>
</dbReference>
<name>A0ABX5J218_9GAMM</name>
<comment type="caution">
    <text evidence="2">The sequence shown here is derived from an EMBL/GenBank/DDBJ whole genome shotgun (WGS) entry which is preliminary data.</text>
</comment>
<organism evidence="2 3">
    <name type="scientific">Halomonas litopenaei</name>
    <dbReference type="NCBI Taxonomy" id="2109328"/>
    <lineage>
        <taxon>Bacteria</taxon>
        <taxon>Pseudomonadati</taxon>
        <taxon>Pseudomonadota</taxon>
        <taxon>Gammaproteobacteria</taxon>
        <taxon>Oceanospirillales</taxon>
        <taxon>Halomonadaceae</taxon>
        <taxon>Halomonas</taxon>
    </lineage>
</organism>
<reference evidence="2 3" key="1">
    <citation type="submission" date="2018-03" db="EMBL/GenBank/DDBJ databases">
        <authorList>
            <person name="Zhou J."/>
            <person name="Li X."/>
            <person name="Xue M."/>
            <person name="Yin J."/>
        </authorList>
    </citation>
    <scope>NUCLEOTIDE SEQUENCE [LARGE SCALE GENOMIC DNA]</scope>
    <source>
        <strain evidence="2 3">SYSU ZJ2214</strain>
    </source>
</reference>
<accession>A0ABX5J218</accession>
<gene>
    <name evidence="2" type="ORF">C6W88_07380</name>
</gene>
<proteinExistence type="predicted"/>
<dbReference type="Gene3D" id="1.10.260.40">
    <property type="entry name" value="lambda repressor-like DNA-binding domains"/>
    <property type="match status" value="1"/>
</dbReference>
<dbReference type="SUPFAM" id="SSF47413">
    <property type="entry name" value="lambda repressor-like DNA-binding domains"/>
    <property type="match status" value="1"/>
</dbReference>
<dbReference type="Pfam" id="PF01381">
    <property type="entry name" value="HTH_3"/>
    <property type="match status" value="1"/>
</dbReference>
<dbReference type="Proteomes" id="UP000241895">
    <property type="component" value="Unassembled WGS sequence"/>
</dbReference>
<evidence type="ECO:0000313" key="3">
    <source>
        <dbReference type="Proteomes" id="UP000241895"/>
    </source>
</evidence>
<evidence type="ECO:0000259" key="1">
    <source>
        <dbReference type="PROSITE" id="PS50943"/>
    </source>
</evidence>
<sequence length="69" mass="7923">MERKEPTRRLLRDVMALRRIRGMSQTALAADLGVSVRTLQEWEQGRRLPSGVGHALLRQWVETHQSDGD</sequence>
<protein>
    <submittedName>
        <fullName evidence="2">Transcriptional regulator</fullName>
    </submittedName>
</protein>
<dbReference type="CDD" id="cd00093">
    <property type="entry name" value="HTH_XRE"/>
    <property type="match status" value="1"/>
</dbReference>
<evidence type="ECO:0000313" key="2">
    <source>
        <dbReference type="EMBL" id="PTL95437.1"/>
    </source>
</evidence>
<dbReference type="InterPro" id="IPR001387">
    <property type="entry name" value="Cro/C1-type_HTH"/>
</dbReference>
<keyword evidence="3" id="KW-1185">Reference proteome</keyword>
<dbReference type="EMBL" id="PXNS01000004">
    <property type="protein sequence ID" value="PTL95437.1"/>
    <property type="molecule type" value="Genomic_DNA"/>
</dbReference>
<feature type="domain" description="HTH cro/C1-type" evidence="1">
    <location>
        <begin position="16"/>
        <end position="50"/>
    </location>
</feature>
<dbReference type="PROSITE" id="PS50943">
    <property type="entry name" value="HTH_CROC1"/>
    <property type="match status" value="1"/>
</dbReference>